<dbReference type="Gene3D" id="3.30.40.10">
    <property type="entry name" value="Zinc/RING finger domain, C3HC4 (zinc finger)"/>
    <property type="match status" value="1"/>
</dbReference>
<evidence type="ECO:0000256" key="7">
    <source>
        <dbReference type="ARBA" id="ARBA00022771"/>
    </source>
</evidence>
<evidence type="ECO:0000259" key="16">
    <source>
        <dbReference type="PROSITE" id="PS50089"/>
    </source>
</evidence>
<dbReference type="Pfam" id="PF13920">
    <property type="entry name" value="zf-C3HC4_3"/>
    <property type="match status" value="1"/>
</dbReference>
<gene>
    <name evidence="17" type="ORF">LARSCL_LOCUS16235</name>
</gene>
<feature type="transmembrane region" description="Helical" evidence="15">
    <location>
        <begin position="238"/>
        <end position="258"/>
    </location>
</feature>
<keyword evidence="10" id="KW-0862">Zinc</keyword>
<evidence type="ECO:0000256" key="15">
    <source>
        <dbReference type="SAM" id="Phobius"/>
    </source>
</evidence>
<comment type="caution">
    <text evidence="17">The sequence shown here is derived from an EMBL/GenBank/DDBJ whole genome shotgun (WGS) entry which is preliminary data.</text>
</comment>
<evidence type="ECO:0000256" key="10">
    <source>
        <dbReference type="ARBA" id="ARBA00022833"/>
    </source>
</evidence>
<accession>A0AAV2B148</accession>
<evidence type="ECO:0000256" key="1">
    <source>
        <dbReference type="ARBA" id="ARBA00000900"/>
    </source>
</evidence>
<dbReference type="InterPro" id="IPR013083">
    <property type="entry name" value="Znf_RING/FYVE/PHD"/>
</dbReference>
<feature type="domain" description="RING-type" evidence="16">
    <location>
        <begin position="303"/>
        <end position="340"/>
    </location>
</feature>
<evidence type="ECO:0000256" key="12">
    <source>
        <dbReference type="ARBA" id="ARBA00023128"/>
    </source>
</evidence>
<dbReference type="GO" id="GO:0005741">
    <property type="term" value="C:mitochondrial outer membrane"/>
    <property type="evidence" value="ECO:0007669"/>
    <property type="project" value="UniProtKB-SubCell"/>
</dbReference>
<dbReference type="InterPro" id="IPR001841">
    <property type="entry name" value="Znf_RING"/>
</dbReference>
<dbReference type="GO" id="GO:0008270">
    <property type="term" value="F:zinc ion binding"/>
    <property type="evidence" value="ECO:0007669"/>
    <property type="project" value="UniProtKB-KW"/>
</dbReference>
<proteinExistence type="predicted"/>
<evidence type="ECO:0000256" key="4">
    <source>
        <dbReference type="ARBA" id="ARBA00022679"/>
    </source>
</evidence>
<evidence type="ECO:0000256" key="3">
    <source>
        <dbReference type="ARBA" id="ARBA00012483"/>
    </source>
</evidence>
<dbReference type="SUPFAM" id="SSF57850">
    <property type="entry name" value="RING/U-box"/>
    <property type="match status" value="1"/>
</dbReference>
<keyword evidence="18" id="KW-1185">Reference proteome</keyword>
<evidence type="ECO:0000313" key="18">
    <source>
        <dbReference type="Proteomes" id="UP001497382"/>
    </source>
</evidence>
<evidence type="ECO:0000256" key="8">
    <source>
        <dbReference type="ARBA" id="ARBA00022786"/>
    </source>
</evidence>
<dbReference type="AlphaFoldDB" id="A0AAV2B148"/>
<comment type="catalytic activity">
    <reaction evidence="1">
        <text>S-ubiquitinyl-[E2 ubiquitin-conjugating enzyme]-L-cysteine + [acceptor protein]-L-lysine = [E2 ubiquitin-conjugating enzyme]-L-cysteine + N(6)-ubiquitinyl-[acceptor protein]-L-lysine.</text>
        <dbReference type="EC" id="2.3.2.27"/>
    </reaction>
</comment>
<evidence type="ECO:0000256" key="6">
    <source>
        <dbReference type="ARBA" id="ARBA00022723"/>
    </source>
</evidence>
<dbReference type="Proteomes" id="UP001497382">
    <property type="component" value="Unassembled WGS sequence"/>
</dbReference>
<name>A0AAV2B148_9ARAC</name>
<dbReference type="InterPro" id="IPR022170">
    <property type="entry name" value="MUL1-like"/>
</dbReference>
<dbReference type="PANTHER" id="PTHR12183">
    <property type="entry name" value="MITOCHONDRIAL UBIQUITIN LIGASE ACTIVATOR OF NFKB 1"/>
    <property type="match status" value="1"/>
</dbReference>
<keyword evidence="12" id="KW-0496">Mitochondrion</keyword>
<evidence type="ECO:0000256" key="11">
    <source>
        <dbReference type="ARBA" id="ARBA00022989"/>
    </source>
</evidence>
<dbReference type="PANTHER" id="PTHR12183:SF32">
    <property type="entry name" value="MITOCHONDRIAL E3 UBIQUITIN PROTEIN LIGASE 1"/>
    <property type="match status" value="1"/>
</dbReference>
<keyword evidence="6" id="KW-0479">Metal-binding</keyword>
<comment type="subcellular location">
    <subcellularLocation>
        <location evidence="2">Mitochondrion outer membrane</location>
        <topology evidence="2">Multi-pass membrane protein</topology>
    </subcellularLocation>
</comment>
<evidence type="ECO:0000256" key="9">
    <source>
        <dbReference type="ARBA" id="ARBA00022787"/>
    </source>
</evidence>
<evidence type="ECO:0000256" key="2">
    <source>
        <dbReference type="ARBA" id="ARBA00004374"/>
    </source>
</evidence>
<sequence>MDLENILESCAIIGFDVLCFTLLYSKYKEGSNCLKALKGAKQFEMNSELKNELEGCGGTIPYAVISGKVKALSTPLRSEHPPFVRGVLLEKITNELKVRWIPGLRIWSPVDNNINRKVASVPFSLVGKSKLFQKKISVEITEPFSAEELVLTEVYNDYRKYDESLGEAIIGLLSREHIVGIKDTENLLLEDTTLTAIGKLTTENGNLIMAPPDNDLTYFLTPLTYDSLTKKISSHVSFYKGATVVLGLITVVLLGYYFKKSFSEIWRRICLARDMRRCREARKLKRLSRNSEATQVDENRPKCVICLENYVEIIVLDCGHACLCFNCSEQISNTYCPICRSRVHRLIPVYMP</sequence>
<keyword evidence="8" id="KW-0833">Ubl conjugation pathway</keyword>
<dbReference type="EMBL" id="CAXIEN010000257">
    <property type="protein sequence ID" value="CAL1289978.1"/>
    <property type="molecule type" value="Genomic_DNA"/>
</dbReference>
<keyword evidence="4" id="KW-0808">Transferase</keyword>
<dbReference type="PROSITE" id="PS50089">
    <property type="entry name" value="ZF_RING_2"/>
    <property type="match status" value="1"/>
</dbReference>
<protein>
    <recommendedName>
        <fullName evidence="3">RING-type E3 ubiquitin transferase</fullName>
        <ecNumber evidence="3">2.3.2.27</ecNumber>
    </recommendedName>
</protein>
<organism evidence="17 18">
    <name type="scientific">Larinioides sclopetarius</name>
    <dbReference type="NCBI Taxonomy" id="280406"/>
    <lineage>
        <taxon>Eukaryota</taxon>
        <taxon>Metazoa</taxon>
        <taxon>Ecdysozoa</taxon>
        <taxon>Arthropoda</taxon>
        <taxon>Chelicerata</taxon>
        <taxon>Arachnida</taxon>
        <taxon>Araneae</taxon>
        <taxon>Araneomorphae</taxon>
        <taxon>Entelegynae</taxon>
        <taxon>Araneoidea</taxon>
        <taxon>Araneidae</taxon>
        <taxon>Larinioides</taxon>
    </lineage>
</organism>
<keyword evidence="11 15" id="KW-1133">Transmembrane helix</keyword>
<dbReference type="EC" id="2.3.2.27" evidence="3"/>
<evidence type="ECO:0000313" key="17">
    <source>
        <dbReference type="EMBL" id="CAL1289978.1"/>
    </source>
</evidence>
<evidence type="ECO:0000256" key="5">
    <source>
        <dbReference type="ARBA" id="ARBA00022692"/>
    </source>
</evidence>
<dbReference type="Pfam" id="PF12483">
    <property type="entry name" value="GIDE"/>
    <property type="match status" value="1"/>
</dbReference>
<reference evidence="17 18" key="1">
    <citation type="submission" date="2024-04" db="EMBL/GenBank/DDBJ databases">
        <authorList>
            <person name="Rising A."/>
            <person name="Reimegard J."/>
            <person name="Sonavane S."/>
            <person name="Akerstrom W."/>
            <person name="Nylinder S."/>
            <person name="Hedman E."/>
            <person name="Kallberg Y."/>
        </authorList>
    </citation>
    <scope>NUCLEOTIDE SEQUENCE [LARGE SCALE GENOMIC DNA]</scope>
</reference>
<evidence type="ECO:0000256" key="13">
    <source>
        <dbReference type="ARBA" id="ARBA00023136"/>
    </source>
</evidence>
<dbReference type="GO" id="GO:0016567">
    <property type="term" value="P:protein ubiquitination"/>
    <property type="evidence" value="ECO:0007669"/>
    <property type="project" value="InterPro"/>
</dbReference>
<keyword evidence="9" id="KW-1000">Mitochondrion outer membrane</keyword>
<keyword evidence="5 15" id="KW-0812">Transmembrane</keyword>
<dbReference type="InterPro" id="IPR051652">
    <property type="entry name" value="MDM2_MDM4_MUL1"/>
</dbReference>
<evidence type="ECO:0000256" key="14">
    <source>
        <dbReference type="PROSITE-ProRule" id="PRU00175"/>
    </source>
</evidence>
<dbReference type="SMART" id="SM00184">
    <property type="entry name" value="RING"/>
    <property type="match status" value="1"/>
</dbReference>
<dbReference type="GO" id="GO:0061630">
    <property type="term" value="F:ubiquitin protein ligase activity"/>
    <property type="evidence" value="ECO:0007669"/>
    <property type="project" value="UniProtKB-EC"/>
</dbReference>
<keyword evidence="13 15" id="KW-0472">Membrane</keyword>
<keyword evidence="7 14" id="KW-0863">Zinc-finger</keyword>